<sequence>MHSIPGIQGVFAIKEVPVIDECPSITSAVIRKSAIHCNSPGQPSSPSPLFGNTLHTTGVASLFLILAKVSLNLLNCSSLLTLQRSRGLPDVALKWEEMTYCEGTYVSRLKEVNEKKCKIPPLAPGPILRGRDSYV</sequence>
<reference evidence="1 2" key="1">
    <citation type="submission" date="2019-05" db="EMBL/GenBank/DDBJ databases">
        <title>Another draft genome of Portunus trituberculatus and its Hox gene families provides insights of decapod evolution.</title>
        <authorList>
            <person name="Jeong J.-H."/>
            <person name="Song I."/>
            <person name="Kim S."/>
            <person name="Choi T."/>
            <person name="Kim D."/>
            <person name="Ryu S."/>
            <person name="Kim W."/>
        </authorList>
    </citation>
    <scope>NUCLEOTIDE SEQUENCE [LARGE SCALE GENOMIC DNA]</scope>
    <source>
        <tissue evidence="1">Muscle</tissue>
    </source>
</reference>
<keyword evidence="2" id="KW-1185">Reference proteome</keyword>
<dbReference type="Proteomes" id="UP000324222">
    <property type="component" value="Unassembled WGS sequence"/>
</dbReference>
<proteinExistence type="predicted"/>
<comment type="caution">
    <text evidence="1">The sequence shown here is derived from an EMBL/GenBank/DDBJ whole genome shotgun (WGS) entry which is preliminary data.</text>
</comment>
<evidence type="ECO:0000313" key="2">
    <source>
        <dbReference type="Proteomes" id="UP000324222"/>
    </source>
</evidence>
<name>A0A5B7EUF3_PORTR</name>
<dbReference type="EMBL" id="VSRR010003667">
    <property type="protein sequence ID" value="MPC37035.1"/>
    <property type="molecule type" value="Genomic_DNA"/>
</dbReference>
<organism evidence="1 2">
    <name type="scientific">Portunus trituberculatus</name>
    <name type="common">Swimming crab</name>
    <name type="synonym">Neptunus trituberculatus</name>
    <dbReference type="NCBI Taxonomy" id="210409"/>
    <lineage>
        <taxon>Eukaryota</taxon>
        <taxon>Metazoa</taxon>
        <taxon>Ecdysozoa</taxon>
        <taxon>Arthropoda</taxon>
        <taxon>Crustacea</taxon>
        <taxon>Multicrustacea</taxon>
        <taxon>Malacostraca</taxon>
        <taxon>Eumalacostraca</taxon>
        <taxon>Eucarida</taxon>
        <taxon>Decapoda</taxon>
        <taxon>Pleocyemata</taxon>
        <taxon>Brachyura</taxon>
        <taxon>Eubrachyura</taxon>
        <taxon>Portunoidea</taxon>
        <taxon>Portunidae</taxon>
        <taxon>Portuninae</taxon>
        <taxon>Portunus</taxon>
    </lineage>
</organism>
<protein>
    <submittedName>
        <fullName evidence="1">Uncharacterized protein</fullName>
    </submittedName>
</protein>
<gene>
    <name evidence="1" type="ORF">E2C01_030509</name>
</gene>
<evidence type="ECO:0000313" key="1">
    <source>
        <dbReference type="EMBL" id="MPC37035.1"/>
    </source>
</evidence>
<accession>A0A5B7EUF3</accession>
<dbReference type="AlphaFoldDB" id="A0A5B7EUF3"/>